<organism evidence="1 2">
    <name type="scientific">Isoptericola hypogeus</name>
    <dbReference type="NCBI Taxonomy" id="300179"/>
    <lineage>
        <taxon>Bacteria</taxon>
        <taxon>Bacillati</taxon>
        <taxon>Actinomycetota</taxon>
        <taxon>Actinomycetes</taxon>
        <taxon>Micrococcales</taxon>
        <taxon>Promicromonosporaceae</taxon>
        <taxon>Isoptericola</taxon>
    </lineage>
</organism>
<name>A0ABN2JKJ9_9MICO</name>
<dbReference type="EMBL" id="BAAAPM010000005">
    <property type="protein sequence ID" value="GAA1729784.1"/>
    <property type="molecule type" value="Genomic_DNA"/>
</dbReference>
<evidence type="ECO:0008006" key="3">
    <source>
        <dbReference type="Google" id="ProtNLM"/>
    </source>
</evidence>
<gene>
    <name evidence="1" type="ORF">GCM10009809_26680</name>
</gene>
<sequence length="259" mass="28254">MADRPTITVPTPAGGWLAPWPNVAEIAAALPHTAWTLVGGLMTQLHTIHHGLDVVRPTNDVDIVLHVESTRGLPAQASRVLESLGYQMLTSIDPRERTAHRFVRGTDRIDLVTTRDDVVDVVDVLVADHAAPRVVEPLRGRDLVAIEGGTQALRRTVNAGLVIDGDPTTISVPNVFGALVLKAAAYRTDSRDRERHLQDAAALLCCLDDPFAARETFAGSDRQRIATLTRNLPDHSRYWNAIPSEARREGQTALRILAS</sequence>
<dbReference type="Proteomes" id="UP001501138">
    <property type="component" value="Unassembled WGS sequence"/>
</dbReference>
<comment type="caution">
    <text evidence="1">The sequence shown here is derived from an EMBL/GenBank/DDBJ whole genome shotgun (WGS) entry which is preliminary data.</text>
</comment>
<reference evidence="1 2" key="1">
    <citation type="journal article" date="2019" name="Int. J. Syst. Evol. Microbiol.">
        <title>The Global Catalogue of Microorganisms (GCM) 10K type strain sequencing project: providing services to taxonomists for standard genome sequencing and annotation.</title>
        <authorList>
            <consortium name="The Broad Institute Genomics Platform"/>
            <consortium name="The Broad Institute Genome Sequencing Center for Infectious Disease"/>
            <person name="Wu L."/>
            <person name="Ma J."/>
        </authorList>
    </citation>
    <scope>NUCLEOTIDE SEQUENCE [LARGE SCALE GENOMIC DNA]</scope>
    <source>
        <strain evidence="1 2">JCM 15589</strain>
    </source>
</reference>
<accession>A0ABN2JKJ9</accession>
<protein>
    <recommendedName>
        <fullName evidence="3">Nucleotidyltransferase AbiEii toxin of type IV toxin-antitoxin system</fullName>
    </recommendedName>
</protein>
<evidence type="ECO:0000313" key="2">
    <source>
        <dbReference type="Proteomes" id="UP001501138"/>
    </source>
</evidence>
<keyword evidence="2" id="KW-1185">Reference proteome</keyword>
<evidence type="ECO:0000313" key="1">
    <source>
        <dbReference type="EMBL" id="GAA1729784.1"/>
    </source>
</evidence>
<proteinExistence type="predicted"/>